<evidence type="ECO:0000313" key="2">
    <source>
        <dbReference type="EMBL" id="PPJ63792.1"/>
    </source>
</evidence>
<evidence type="ECO:0000256" key="1">
    <source>
        <dbReference type="SAM" id="SignalP"/>
    </source>
</evidence>
<dbReference type="RefSeq" id="WP_104387406.1">
    <property type="nucleotide sequence ID" value="NZ_PGEM01000053.1"/>
</dbReference>
<reference evidence="2 3" key="1">
    <citation type="submission" date="2018-02" db="EMBL/GenBank/DDBJ databases">
        <title>Discovery of a pederin family compound in a non-symbiotic bloom-forming cyanobacterium.</title>
        <authorList>
            <person name="Kust A."/>
            <person name="Mares J."/>
            <person name="Jokela J."/>
            <person name="Urajova P."/>
            <person name="Hajek J."/>
            <person name="Saurav K."/>
            <person name="Voracova K."/>
            <person name="Fewer D.P."/>
            <person name="Haapaniemi E."/>
            <person name="Permi P."/>
            <person name="Rehakova K."/>
            <person name="Sivonen K."/>
            <person name="Hrouzek P."/>
        </authorList>
    </citation>
    <scope>NUCLEOTIDE SEQUENCE [LARGE SCALE GENOMIC DNA]</scope>
    <source>
        <strain evidence="2 3">CHARLIE-1</strain>
    </source>
</reference>
<dbReference type="Proteomes" id="UP000239589">
    <property type="component" value="Unassembled WGS sequence"/>
</dbReference>
<protein>
    <submittedName>
        <fullName evidence="2">Uncharacterized protein</fullName>
    </submittedName>
</protein>
<dbReference type="AlphaFoldDB" id="A0A2S6CVT3"/>
<feature type="chain" id="PRO_5015751665" evidence="1">
    <location>
        <begin position="28"/>
        <end position="90"/>
    </location>
</feature>
<comment type="caution">
    <text evidence="2">The sequence shown here is derived from an EMBL/GenBank/DDBJ whole genome shotgun (WGS) entry which is preliminary data.</text>
</comment>
<keyword evidence="3" id="KW-1185">Reference proteome</keyword>
<feature type="signal peptide" evidence="1">
    <location>
        <begin position="1"/>
        <end position="27"/>
    </location>
</feature>
<keyword evidence="1" id="KW-0732">Signal</keyword>
<organism evidence="2 3">
    <name type="scientific">Cuspidothrix issatschenkoi CHARLIE-1</name>
    <dbReference type="NCBI Taxonomy" id="2052836"/>
    <lineage>
        <taxon>Bacteria</taxon>
        <taxon>Bacillati</taxon>
        <taxon>Cyanobacteriota</taxon>
        <taxon>Cyanophyceae</taxon>
        <taxon>Nostocales</taxon>
        <taxon>Aphanizomenonaceae</taxon>
        <taxon>Cuspidothrix</taxon>
    </lineage>
</organism>
<dbReference type="EMBL" id="PGEM01000053">
    <property type="protein sequence ID" value="PPJ63792.1"/>
    <property type="molecule type" value="Genomic_DNA"/>
</dbReference>
<name>A0A2S6CVT3_9CYAN</name>
<sequence length="90" mass="9741">MKIIKRILLALPLFLASVLLIVNPAHASRLQTTPDAQMMVVKSTSVNLDLITPQVNNITHSVIESSGCSCANCVQANFQMLQGKLPLVNI</sequence>
<dbReference type="OrthoDB" id="516128at2"/>
<gene>
    <name evidence="2" type="ORF">CUN59_08345</name>
</gene>
<accession>A0A2S6CVT3</accession>
<proteinExistence type="predicted"/>
<evidence type="ECO:0000313" key="3">
    <source>
        <dbReference type="Proteomes" id="UP000239589"/>
    </source>
</evidence>